<dbReference type="FunFam" id="3.30.559.10:FF:000012">
    <property type="entry name" value="Non-ribosomal peptide synthetase"/>
    <property type="match status" value="1"/>
</dbReference>
<dbReference type="InterPro" id="IPR023213">
    <property type="entry name" value="CAT-like_dom_sf"/>
</dbReference>
<evidence type="ECO:0000256" key="4">
    <source>
        <dbReference type="ARBA" id="ARBA00022553"/>
    </source>
</evidence>
<dbReference type="InterPro" id="IPR010071">
    <property type="entry name" value="AA_adenyl_dom"/>
</dbReference>
<dbReference type="Pfam" id="PF00550">
    <property type="entry name" value="PP-binding"/>
    <property type="match status" value="1"/>
</dbReference>
<dbReference type="Gene3D" id="3.30.559.10">
    <property type="entry name" value="Chloramphenicol acetyltransferase-like domain"/>
    <property type="match status" value="1"/>
</dbReference>
<keyword evidence="4" id="KW-0597">Phosphoprotein</keyword>
<proteinExistence type="inferred from homology"/>
<dbReference type="InterPro" id="IPR009081">
    <property type="entry name" value="PP-bd_ACP"/>
</dbReference>
<dbReference type="Gene3D" id="1.10.10.1830">
    <property type="entry name" value="Non-ribosomal peptide synthase, adenylation domain"/>
    <property type="match status" value="1"/>
</dbReference>
<dbReference type="InterPro" id="IPR045851">
    <property type="entry name" value="AMP-bd_C_sf"/>
</dbReference>
<evidence type="ECO:0000256" key="1">
    <source>
        <dbReference type="ARBA" id="ARBA00001957"/>
    </source>
</evidence>
<name>A0A8J7A1R7_DESMC</name>
<dbReference type="NCBIfam" id="TIGR01733">
    <property type="entry name" value="AA-adenyl-dom"/>
    <property type="match status" value="1"/>
</dbReference>
<dbReference type="Pfam" id="PF18563">
    <property type="entry name" value="TubC_N"/>
    <property type="match status" value="1"/>
</dbReference>
<dbReference type="SUPFAM" id="SSF47336">
    <property type="entry name" value="ACP-like"/>
    <property type="match status" value="1"/>
</dbReference>
<comment type="similarity">
    <text evidence="2">Belongs to the ATP-dependent AMP-binding enzyme family.</text>
</comment>
<evidence type="ECO:0000256" key="2">
    <source>
        <dbReference type="ARBA" id="ARBA00006432"/>
    </source>
</evidence>
<evidence type="ECO:0000256" key="3">
    <source>
        <dbReference type="ARBA" id="ARBA00022450"/>
    </source>
</evidence>
<dbReference type="CDD" id="cd17643">
    <property type="entry name" value="A_NRPS_Cytc1-like"/>
    <property type="match status" value="1"/>
</dbReference>
<dbReference type="SUPFAM" id="SSF53474">
    <property type="entry name" value="alpha/beta-Hydrolases"/>
    <property type="match status" value="1"/>
</dbReference>
<dbReference type="InterPro" id="IPR020806">
    <property type="entry name" value="PKS_PP-bd"/>
</dbReference>
<dbReference type="FunFam" id="3.40.50.980:FF:000002">
    <property type="entry name" value="Enterobactin synthetase component F"/>
    <property type="match status" value="1"/>
</dbReference>
<dbReference type="PANTHER" id="PTHR45527:SF14">
    <property type="entry name" value="PLIPASTATIN SYNTHASE SUBUNIT B"/>
    <property type="match status" value="1"/>
</dbReference>
<dbReference type="Gene3D" id="1.10.1200.10">
    <property type="entry name" value="ACP-like"/>
    <property type="match status" value="1"/>
</dbReference>
<dbReference type="RefSeq" id="WP_193918910.1">
    <property type="nucleotide sequence ID" value="NZ_JADEXS020000002.1"/>
</dbReference>
<dbReference type="FunFam" id="3.40.50.980:FF:000001">
    <property type="entry name" value="Non-ribosomal peptide synthetase"/>
    <property type="match status" value="1"/>
</dbReference>
<dbReference type="CDD" id="cd19531">
    <property type="entry name" value="LCL_NRPS-like"/>
    <property type="match status" value="1"/>
</dbReference>
<gene>
    <name evidence="6" type="ORF">IQ276_19215</name>
</gene>
<dbReference type="GO" id="GO:0003824">
    <property type="term" value="F:catalytic activity"/>
    <property type="evidence" value="ECO:0007669"/>
    <property type="project" value="InterPro"/>
</dbReference>
<keyword evidence="7" id="KW-1185">Reference proteome</keyword>
<dbReference type="GO" id="GO:0044550">
    <property type="term" value="P:secondary metabolite biosynthetic process"/>
    <property type="evidence" value="ECO:0007669"/>
    <property type="project" value="UniProtKB-ARBA"/>
</dbReference>
<dbReference type="Proteomes" id="UP000622533">
    <property type="component" value="Unassembled WGS sequence"/>
</dbReference>
<evidence type="ECO:0000259" key="5">
    <source>
        <dbReference type="PROSITE" id="PS50075"/>
    </source>
</evidence>
<organism evidence="6 7">
    <name type="scientific">Desmonostoc muscorum LEGE 12446</name>
    <dbReference type="NCBI Taxonomy" id="1828758"/>
    <lineage>
        <taxon>Bacteria</taxon>
        <taxon>Bacillati</taxon>
        <taxon>Cyanobacteriota</taxon>
        <taxon>Cyanophyceae</taxon>
        <taxon>Nostocales</taxon>
        <taxon>Nostocaceae</taxon>
        <taxon>Desmonostoc</taxon>
    </lineage>
</organism>
<sequence length="1404" mass="158706">MNLNELLFELSERGIKLWAEGEKLHLRAAKTALTPEIRESINEHKAVLLASLNQHNQLKLTSSISIPSVPRDKEIPLTFNQEGLWFLDQLAAKSSTYNISAARKIVGNLNLVVLEKCIAEIVKRHEILRTSFKMINGSTIQVINTDVTVPLSVIDLQVLPEKEQLLKVQYLANQEAQQSFDLATAPLVRFKLLKLGSESYVLLLTIHHIISDVWSMGIIIQELATLYKAFIAGQPYPLPKLALQYADYAYWQRQWLTNELLEEQYNYWQKQLVGVPNLLTLPTDRPRPSAHTFHGSLLYFQLDKKLTQELKQLSQQTAATLYMTLLTAFIILLSYYSGQKDILVGSPIANRNISDLNILIGFFVNTLVMRGDLSGNPTIQEMLERVRKVALDAFAHKDLPFGKLVEKLCPERNQSYNPLFQVCFVLQNTPIGELNLPGLSISSLNLDRNAAMFDLTLSMEETESGLQGYWEYNSDLFDVGTIEQMFRHFEILLKQMVANPQQKIHDITILSEAEVYQQIITWNLTQASYPEDKTIHQLFEEQASKTPNNIAVVYENQYLTYQDLETRANQLAHYLQKQGVETDTLVALCLNRSLDTVVAILGVLKAGGAYLPIDPNYPQERLSFMVEDSQVTHAIATQASIKRLPTQITSLICLDTDSESIAAQPSHPPISKAIPSNLAYCIYTSGSTGKPKGALLEHRNVVRLLVNDELQFTFNDGDVWTMFHYYGFDFSVWEMYGALLYGGKLIVVPQELTRDPAGFLELIIREKVTVLNQTPTFFYSLMQEILKQPQVDIALRYIIFGGEALHPIQLKAWKQAYPNVKLINMYGITETTVHVTFKEITEREIEENVCNIGIPIPTTTTYIMDSQLRLLPVGVPGEICVGGDGVSRGYLNRDELTATRFVQNPYKPQELIYRSGDLAKLLPNGEMIHLGRMDHQVKIRGFRVELGEIQNHLLKLANVSEAAVVAKKLRSTDDLEILAYIVPTTSGVSVTELRNHLTEALPYFMMPSAFVILDKMPITSNGKVDHNALPVPDMSTFNKGKNFVPPRDFLEMQLVQIWEEILQVHPVGVQDNFFEIGGHSLLAVRLMAHVQDKFGKNLPLSILFQGATIEELASIFRQQEETQQWSPLVKIQTKGSKPPFFCIHPIGGNVLCYASLTHYLGNKQPFYGLQARGFIGKQKPRMTIEEMATDYLEAIRSVQPEGPYYLGGWSFGGIVAFEMAQKLHSWGEQVALLALIDTQAPIAQLRQSDIDDVMIAVLLAKDLGGNFGKTIPICEAKLQQLEPETQINYILEEAKRAAIISPDTNLEQIKQILQVYQANTQAFLNYAPEVYPNQIVLLRASESMSPTQDFLLKRFSEFKQDKLLGWQQFSAKPIEFHSLTGNHYSILSESHIHNLADKLRFYLN</sequence>
<feature type="domain" description="Carrier" evidence="5">
    <location>
        <begin position="1045"/>
        <end position="1120"/>
    </location>
</feature>
<dbReference type="SUPFAM" id="SSF56801">
    <property type="entry name" value="Acetyl-CoA synthetase-like"/>
    <property type="match status" value="1"/>
</dbReference>
<dbReference type="Gene3D" id="3.30.300.30">
    <property type="match status" value="1"/>
</dbReference>
<dbReference type="GO" id="GO:0008610">
    <property type="term" value="P:lipid biosynthetic process"/>
    <property type="evidence" value="ECO:0007669"/>
    <property type="project" value="UniProtKB-ARBA"/>
</dbReference>
<dbReference type="InterPro" id="IPR029058">
    <property type="entry name" value="AB_hydrolase_fold"/>
</dbReference>
<dbReference type="InterPro" id="IPR001031">
    <property type="entry name" value="Thioesterase"/>
</dbReference>
<dbReference type="FunFam" id="3.30.300.30:FF:000010">
    <property type="entry name" value="Enterobactin synthetase component F"/>
    <property type="match status" value="1"/>
</dbReference>
<dbReference type="Pfam" id="PF00975">
    <property type="entry name" value="Thioesterase"/>
    <property type="match status" value="1"/>
</dbReference>
<evidence type="ECO:0000313" key="6">
    <source>
        <dbReference type="EMBL" id="MBE9024476.1"/>
    </source>
</evidence>
<comment type="cofactor">
    <cofactor evidence="1">
        <name>pantetheine 4'-phosphate</name>
        <dbReference type="ChEBI" id="CHEBI:47942"/>
    </cofactor>
</comment>
<dbReference type="InterPro" id="IPR036736">
    <property type="entry name" value="ACP-like_sf"/>
</dbReference>
<dbReference type="InterPro" id="IPR001242">
    <property type="entry name" value="Condensation_dom"/>
</dbReference>
<dbReference type="SUPFAM" id="SSF52777">
    <property type="entry name" value="CoA-dependent acyltransferases"/>
    <property type="match status" value="2"/>
</dbReference>
<dbReference type="SMART" id="SM00823">
    <property type="entry name" value="PKS_PP"/>
    <property type="match status" value="1"/>
</dbReference>
<protein>
    <submittedName>
        <fullName evidence="6">Amino acid adenylation domain-containing protein</fullName>
    </submittedName>
</protein>
<dbReference type="Gene3D" id="2.30.38.10">
    <property type="entry name" value="Luciferase, Domain 3"/>
    <property type="match status" value="1"/>
</dbReference>
<dbReference type="PANTHER" id="PTHR45527">
    <property type="entry name" value="NONRIBOSOMAL PEPTIDE SYNTHETASE"/>
    <property type="match status" value="1"/>
</dbReference>
<dbReference type="PROSITE" id="PS50075">
    <property type="entry name" value="CARRIER"/>
    <property type="match status" value="1"/>
</dbReference>
<dbReference type="InterPro" id="IPR041464">
    <property type="entry name" value="TubC_N"/>
</dbReference>
<dbReference type="Gene3D" id="3.40.50.1820">
    <property type="entry name" value="alpha/beta hydrolase"/>
    <property type="match status" value="1"/>
</dbReference>
<dbReference type="Pfam" id="PF13193">
    <property type="entry name" value="AMP-binding_C"/>
    <property type="match status" value="1"/>
</dbReference>
<dbReference type="InterPro" id="IPR025110">
    <property type="entry name" value="AMP-bd_C"/>
</dbReference>
<dbReference type="FunFam" id="3.40.50.12780:FF:000012">
    <property type="entry name" value="Non-ribosomal peptide synthetase"/>
    <property type="match status" value="1"/>
</dbReference>
<dbReference type="Gene3D" id="3.40.50.980">
    <property type="match status" value="2"/>
</dbReference>
<dbReference type="GO" id="GO:0005829">
    <property type="term" value="C:cytosol"/>
    <property type="evidence" value="ECO:0007669"/>
    <property type="project" value="TreeGrafter"/>
</dbReference>
<keyword evidence="3" id="KW-0596">Phosphopantetheine</keyword>
<dbReference type="Pfam" id="PF00668">
    <property type="entry name" value="Condensation"/>
    <property type="match status" value="1"/>
</dbReference>
<dbReference type="Pfam" id="PF00501">
    <property type="entry name" value="AMP-binding"/>
    <property type="match status" value="1"/>
</dbReference>
<accession>A0A8J7A1R7</accession>
<dbReference type="GO" id="GO:0031177">
    <property type="term" value="F:phosphopantetheine binding"/>
    <property type="evidence" value="ECO:0007669"/>
    <property type="project" value="InterPro"/>
</dbReference>
<evidence type="ECO:0000313" key="7">
    <source>
        <dbReference type="Proteomes" id="UP000622533"/>
    </source>
</evidence>
<dbReference type="Gene3D" id="3.30.559.30">
    <property type="entry name" value="Nonribosomal peptide synthetase, condensation domain"/>
    <property type="match status" value="1"/>
</dbReference>
<dbReference type="GO" id="GO:0043041">
    <property type="term" value="P:amino acid activation for nonribosomal peptide biosynthetic process"/>
    <property type="evidence" value="ECO:0007669"/>
    <property type="project" value="TreeGrafter"/>
</dbReference>
<dbReference type="InterPro" id="IPR044894">
    <property type="entry name" value="TubC_N_sf"/>
</dbReference>
<dbReference type="FunFam" id="1.10.1200.10:FF:000005">
    <property type="entry name" value="Nonribosomal peptide synthetase 1"/>
    <property type="match status" value="1"/>
</dbReference>
<comment type="caution">
    <text evidence="6">The sequence shown here is derived from an EMBL/GenBank/DDBJ whole genome shotgun (WGS) entry which is preliminary data.</text>
</comment>
<dbReference type="InterPro" id="IPR000873">
    <property type="entry name" value="AMP-dep_synth/lig_dom"/>
</dbReference>
<dbReference type="EMBL" id="JADEXS010000273">
    <property type="protein sequence ID" value="MBE9024476.1"/>
    <property type="molecule type" value="Genomic_DNA"/>
</dbReference>
<reference evidence="6" key="1">
    <citation type="submission" date="2020-10" db="EMBL/GenBank/DDBJ databases">
        <authorList>
            <person name="Castelo-Branco R."/>
            <person name="Eusebio N."/>
            <person name="Adriana R."/>
            <person name="Vieira A."/>
            <person name="Brugerolle De Fraissinette N."/>
            <person name="Rezende De Castro R."/>
            <person name="Schneider M.P."/>
            <person name="Vasconcelos V."/>
            <person name="Leao P.N."/>
        </authorList>
    </citation>
    <scope>NUCLEOTIDE SEQUENCE</scope>
    <source>
        <strain evidence="6">LEGE 12446</strain>
    </source>
</reference>